<feature type="domain" description="DHHA1" evidence="7">
    <location>
        <begin position="372"/>
        <end position="465"/>
    </location>
</feature>
<dbReference type="InterPro" id="IPR038763">
    <property type="entry name" value="DHH_sf"/>
</dbReference>
<dbReference type="InterPro" id="IPR001667">
    <property type="entry name" value="DDH_dom"/>
</dbReference>
<evidence type="ECO:0000259" key="7">
    <source>
        <dbReference type="Pfam" id="PF02272"/>
    </source>
</evidence>
<dbReference type="FunFam" id="3.90.1640.30:FF:000001">
    <property type="entry name" value="Single-stranded-DNA-specific exonuclease RecJ"/>
    <property type="match status" value="1"/>
</dbReference>
<dbReference type="Pfam" id="PF17768">
    <property type="entry name" value="RecJ_OB"/>
    <property type="match status" value="1"/>
</dbReference>
<dbReference type="SUPFAM" id="SSF64182">
    <property type="entry name" value="DHH phosphoesterases"/>
    <property type="match status" value="1"/>
</dbReference>
<evidence type="ECO:0000259" key="8">
    <source>
        <dbReference type="Pfam" id="PF17768"/>
    </source>
</evidence>
<dbReference type="Gene3D" id="3.10.310.30">
    <property type="match status" value="1"/>
</dbReference>
<proteinExistence type="inferred from homology"/>
<evidence type="ECO:0000313" key="10">
    <source>
        <dbReference type="Proteomes" id="UP000587070"/>
    </source>
</evidence>
<accession>A0A840GM09</accession>
<organism evidence="9 10">
    <name type="scientific">Rhodocyclus tenuis</name>
    <name type="common">Rhodospirillum tenue</name>
    <dbReference type="NCBI Taxonomy" id="1066"/>
    <lineage>
        <taxon>Bacteria</taxon>
        <taxon>Pseudomonadati</taxon>
        <taxon>Pseudomonadota</taxon>
        <taxon>Betaproteobacteria</taxon>
        <taxon>Rhodocyclales</taxon>
        <taxon>Rhodocyclaceae</taxon>
        <taxon>Rhodocyclus</taxon>
    </lineage>
</organism>
<dbReference type="RefSeq" id="WP_153118062.1">
    <property type="nucleotide sequence ID" value="NZ_JACIGE010000022.1"/>
</dbReference>
<sequence length="584" mass="62594">MTRIVTRSVPARAQWQLEQEGVHPLLARLYAARGIRSRAELDNALSALLPPAELTQADAAAVLLADAIEADARILIIADYDCDGATACAVGVRALRAFGGRVDYLAPNRFAYGYGLSPQIVDLAATACDGGPPDLIVTVDNGIASVEGVARAQELGIAVLVTDHHLPGEQLPEADCIVNPNQPGCTFASKNLAGVGVIFYVMLALRAELRSRGAFADGRKEPNLAALLDLVALGTVADVVRLDRNNRILVSQGLQRIRAGRLTPGLRALFVAAGREPAKATAFDLGFLIGPRLNAAGRLADMSLGIECLLSEDESRALTIAQQLDALNRERREIEAGMQEQALAWLEQNQTLASAPLAPGEADGDAAAGIALFNADWHQGVVGILAARIRERLHRPVFAFARGDNGEIKGSGRSIPGLHLRDALDLMSKRAPGLLLRFGGHAAAAGATLREDDFARFRDLFAEVAGELLSPADLTQTLETDGTLEAGYFSLDTVRLLEDEVWGQGFPAPVFADEFVVDSRRVLKEKHLKLRLRKGNLRFDAIRFNGTDAPAGDRLRAAFRLSINDFNGVQSTQLMIEGFADCEG</sequence>
<dbReference type="GO" id="GO:0008409">
    <property type="term" value="F:5'-3' exonuclease activity"/>
    <property type="evidence" value="ECO:0007669"/>
    <property type="project" value="InterPro"/>
</dbReference>
<keyword evidence="5 9" id="KW-0269">Exonuclease</keyword>
<evidence type="ECO:0000256" key="5">
    <source>
        <dbReference type="ARBA" id="ARBA00022839"/>
    </source>
</evidence>
<dbReference type="InterPro" id="IPR004610">
    <property type="entry name" value="RecJ"/>
</dbReference>
<dbReference type="Pfam" id="PF02272">
    <property type="entry name" value="DHHA1"/>
    <property type="match status" value="1"/>
</dbReference>
<dbReference type="InterPro" id="IPR003156">
    <property type="entry name" value="DHHA1_dom"/>
</dbReference>
<dbReference type="PANTHER" id="PTHR30255:SF2">
    <property type="entry name" value="SINGLE-STRANDED-DNA-SPECIFIC EXONUCLEASE RECJ"/>
    <property type="match status" value="1"/>
</dbReference>
<dbReference type="PANTHER" id="PTHR30255">
    <property type="entry name" value="SINGLE-STRANDED-DNA-SPECIFIC EXONUCLEASE RECJ"/>
    <property type="match status" value="1"/>
</dbReference>
<dbReference type="GO" id="GO:0003676">
    <property type="term" value="F:nucleic acid binding"/>
    <property type="evidence" value="ECO:0007669"/>
    <property type="project" value="InterPro"/>
</dbReference>
<protein>
    <recommendedName>
        <fullName evidence="2">Single-stranded-DNA-specific exonuclease RecJ</fullName>
    </recommendedName>
</protein>
<dbReference type="AlphaFoldDB" id="A0A840GM09"/>
<evidence type="ECO:0000259" key="6">
    <source>
        <dbReference type="Pfam" id="PF01368"/>
    </source>
</evidence>
<keyword evidence="4 9" id="KW-0378">Hydrolase</keyword>
<evidence type="ECO:0000256" key="1">
    <source>
        <dbReference type="ARBA" id="ARBA00005915"/>
    </source>
</evidence>
<gene>
    <name evidence="9" type="ORF">GGD90_003584</name>
</gene>
<keyword evidence="3" id="KW-0540">Nuclease</keyword>
<feature type="domain" description="DDH" evidence="6">
    <location>
        <begin position="73"/>
        <end position="235"/>
    </location>
</feature>
<evidence type="ECO:0000256" key="3">
    <source>
        <dbReference type="ARBA" id="ARBA00022722"/>
    </source>
</evidence>
<dbReference type="Pfam" id="PF01368">
    <property type="entry name" value="DHH"/>
    <property type="match status" value="1"/>
</dbReference>
<dbReference type="InterPro" id="IPR051673">
    <property type="entry name" value="SSDNA_exonuclease_RecJ"/>
</dbReference>
<keyword evidence="10" id="KW-1185">Reference proteome</keyword>
<dbReference type="Proteomes" id="UP000587070">
    <property type="component" value="Unassembled WGS sequence"/>
</dbReference>
<dbReference type="NCBIfam" id="TIGR00644">
    <property type="entry name" value="recJ"/>
    <property type="match status" value="1"/>
</dbReference>
<dbReference type="InterPro" id="IPR041122">
    <property type="entry name" value="RecJ_OB"/>
</dbReference>
<dbReference type="EMBL" id="JACIGE010000022">
    <property type="protein sequence ID" value="MBB4249179.1"/>
    <property type="molecule type" value="Genomic_DNA"/>
</dbReference>
<name>A0A840GM09_RHOTE</name>
<dbReference type="Gene3D" id="3.90.1640.30">
    <property type="match status" value="1"/>
</dbReference>
<comment type="similarity">
    <text evidence="1">Belongs to the RecJ family.</text>
</comment>
<evidence type="ECO:0000256" key="4">
    <source>
        <dbReference type="ARBA" id="ARBA00022801"/>
    </source>
</evidence>
<evidence type="ECO:0000313" key="9">
    <source>
        <dbReference type="EMBL" id="MBB4249179.1"/>
    </source>
</evidence>
<dbReference type="OrthoDB" id="9809852at2"/>
<comment type="caution">
    <text evidence="9">The sequence shown here is derived from an EMBL/GenBank/DDBJ whole genome shotgun (WGS) entry which is preliminary data.</text>
</comment>
<reference evidence="9 10" key="1">
    <citation type="submission" date="2020-08" db="EMBL/GenBank/DDBJ databases">
        <title>Genome sequencing of Purple Non-Sulfur Bacteria from various extreme environments.</title>
        <authorList>
            <person name="Mayer M."/>
        </authorList>
    </citation>
    <scope>NUCLEOTIDE SEQUENCE [LARGE SCALE GENOMIC DNA]</scope>
    <source>
        <strain evidence="9 10">2761</strain>
    </source>
</reference>
<dbReference type="GO" id="GO:0006310">
    <property type="term" value="P:DNA recombination"/>
    <property type="evidence" value="ECO:0007669"/>
    <property type="project" value="InterPro"/>
</dbReference>
<evidence type="ECO:0000256" key="2">
    <source>
        <dbReference type="ARBA" id="ARBA00019841"/>
    </source>
</evidence>
<dbReference type="GO" id="GO:0006281">
    <property type="term" value="P:DNA repair"/>
    <property type="evidence" value="ECO:0007669"/>
    <property type="project" value="InterPro"/>
</dbReference>
<feature type="domain" description="RecJ OB" evidence="8">
    <location>
        <begin position="480"/>
        <end position="577"/>
    </location>
</feature>